<accession>A0A2G5C1J7</accession>
<dbReference type="EMBL" id="KZ305139">
    <property type="protein sequence ID" value="PIA25169.1"/>
    <property type="molecule type" value="Genomic_DNA"/>
</dbReference>
<sequence>MLPLACCQEGTIMRSYDCSPFSLPCLKCTISIKSIVSLTRLLPLTVNFGGSNLLNVYIPYAKQTVPFWTDCSLVLTSLKI</sequence>
<evidence type="ECO:0000313" key="2">
    <source>
        <dbReference type="Proteomes" id="UP000230069"/>
    </source>
</evidence>
<gene>
    <name evidence="1" type="ORF">AQUCO_12300005v1</name>
</gene>
<dbReference type="InParanoid" id="A0A2G5C1J7"/>
<evidence type="ECO:0000313" key="1">
    <source>
        <dbReference type="EMBL" id="PIA25169.1"/>
    </source>
</evidence>
<name>A0A2G5C1J7_AQUCA</name>
<reference evidence="1 2" key="1">
    <citation type="submission" date="2017-09" db="EMBL/GenBank/DDBJ databases">
        <title>WGS assembly of Aquilegia coerulea Goldsmith.</title>
        <authorList>
            <person name="Hodges S."/>
            <person name="Kramer E."/>
            <person name="Nordborg M."/>
            <person name="Tomkins J."/>
            <person name="Borevitz J."/>
            <person name="Derieg N."/>
            <person name="Yan J."/>
            <person name="Mihaltcheva S."/>
            <person name="Hayes R.D."/>
            <person name="Rokhsar D."/>
        </authorList>
    </citation>
    <scope>NUCLEOTIDE SEQUENCE [LARGE SCALE GENOMIC DNA]</scope>
    <source>
        <strain evidence="2">cv. Goldsmith</strain>
    </source>
</reference>
<proteinExistence type="predicted"/>
<organism evidence="1 2">
    <name type="scientific">Aquilegia coerulea</name>
    <name type="common">Rocky mountain columbine</name>
    <dbReference type="NCBI Taxonomy" id="218851"/>
    <lineage>
        <taxon>Eukaryota</taxon>
        <taxon>Viridiplantae</taxon>
        <taxon>Streptophyta</taxon>
        <taxon>Embryophyta</taxon>
        <taxon>Tracheophyta</taxon>
        <taxon>Spermatophyta</taxon>
        <taxon>Magnoliopsida</taxon>
        <taxon>Ranunculales</taxon>
        <taxon>Ranunculaceae</taxon>
        <taxon>Thalictroideae</taxon>
        <taxon>Aquilegia</taxon>
    </lineage>
</organism>
<dbReference type="AlphaFoldDB" id="A0A2G5C1J7"/>
<keyword evidence="2" id="KW-1185">Reference proteome</keyword>
<protein>
    <submittedName>
        <fullName evidence="1">Uncharacterized protein</fullName>
    </submittedName>
</protein>
<dbReference type="Proteomes" id="UP000230069">
    <property type="component" value="Unassembled WGS sequence"/>
</dbReference>